<evidence type="ECO:0000313" key="2">
    <source>
        <dbReference type="EMBL" id="QHU11842.1"/>
    </source>
</evidence>
<dbReference type="InterPro" id="IPR001538">
    <property type="entry name" value="Man6P_isomerase-2_C"/>
</dbReference>
<dbReference type="Gene3D" id="2.60.120.10">
    <property type="entry name" value="Jelly Rolls"/>
    <property type="match status" value="1"/>
</dbReference>
<dbReference type="AlphaFoldDB" id="A0A6C0K1C4"/>
<evidence type="ECO:0000259" key="1">
    <source>
        <dbReference type="Pfam" id="PF01050"/>
    </source>
</evidence>
<reference evidence="2" key="1">
    <citation type="journal article" date="2020" name="Nature">
        <title>Giant virus diversity and host interactions through global metagenomics.</title>
        <authorList>
            <person name="Schulz F."/>
            <person name="Roux S."/>
            <person name="Paez-Espino D."/>
            <person name="Jungbluth S."/>
            <person name="Walsh D.A."/>
            <person name="Denef V.J."/>
            <person name="McMahon K.D."/>
            <person name="Konstantinidis K.T."/>
            <person name="Eloe-Fadrosh E.A."/>
            <person name="Kyrpides N.C."/>
            <person name="Woyke T."/>
        </authorList>
    </citation>
    <scope>NUCLEOTIDE SEQUENCE</scope>
    <source>
        <strain evidence="2">GVMAG-S-1101169-75</strain>
    </source>
</reference>
<dbReference type="GO" id="GO:0005976">
    <property type="term" value="P:polysaccharide metabolic process"/>
    <property type="evidence" value="ECO:0007669"/>
    <property type="project" value="InterPro"/>
</dbReference>
<dbReference type="InterPro" id="IPR011051">
    <property type="entry name" value="RmlC_Cupin_sf"/>
</dbReference>
<organism evidence="2">
    <name type="scientific">viral metagenome</name>
    <dbReference type="NCBI Taxonomy" id="1070528"/>
    <lineage>
        <taxon>unclassified sequences</taxon>
        <taxon>metagenomes</taxon>
        <taxon>organismal metagenomes</taxon>
    </lineage>
</organism>
<proteinExistence type="predicted"/>
<accession>A0A6C0K1C4</accession>
<feature type="domain" description="Mannose-6-phosphate isomerase type II C-terminal" evidence="1">
    <location>
        <begin position="12"/>
        <end position="118"/>
    </location>
</feature>
<dbReference type="Pfam" id="PF01050">
    <property type="entry name" value="MannoseP_isomer"/>
    <property type="match status" value="1"/>
</dbReference>
<dbReference type="InterPro" id="IPR051161">
    <property type="entry name" value="Mannose-6P_isomerase_type2"/>
</dbReference>
<sequence length="123" mass="14244">MSKSDHGILSSETRPWGRFDILYDGDCKIKRLVVTPGKRLSLQSHHHRREVWLVIHGKGKAQVGEEIRELQEGSLVTIEKEQKHRLIHDGPSEAPNLEIIEIQTGTYFGEDDIIRYEDDFQRV</sequence>
<dbReference type="GO" id="GO:0004475">
    <property type="term" value="F:mannose-1-phosphate guanylyltransferase (GTP) activity"/>
    <property type="evidence" value="ECO:0007669"/>
    <property type="project" value="TreeGrafter"/>
</dbReference>
<name>A0A6C0K1C4_9ZZZZ</name>
<dbReference type="InterPro" id="IPR014710">
    <property type="entry name" value="RmlC-like_jellyroll"/>
</dbReference>
<dbReference type="GO" id="GO:0009298">
    <property type="term" value="P:GDP-mannose biosynthetic process"/>
    <property type="evidence" value="ECO:0007669"/>
    <property type="project" value="TreeGrafter"/>
</dbReference>
<dbReference type="CDD" id="cd02213">
    <property type="entry name" value="cupin_PMI_typeII_C"/>
    <property type="match status" value="1"/>
</dbReference>
<dbReference type="PANTHER" id="PTHR46390">
    <property type="entry name" value="MANNOSE-1-PHOSPHATE GUANYLYLTRANSFERASE"/>
    <property type="match status" value="1"/>
</dbReference>
<dbReference type="EMBL" id="MN740791">
    <property type="protein sequence ID" value="QHU11842.1"/>
    <property type="molecule type" value="Genomic_DNA"/>
</dbReference>
<protein>
    <recommendedName>
        <fullName evidence="1">Mannose-6-phosphate isomerase type II C-terminal domain-containing protein</fullName>
    </recommendedName>
</protein>
<dbReference type="PANTHER" id="PTHR46390:SF1">
    <property type="entry name" value="MANNOSE-1-PHOSPHATE GUANYLYLTRANSFERASE"/>
    <property type="match status" value="1"/>
</dbReference>
<dbReference type="SUPFAM" id="SSF51182">
    <property type="entry name" value="RmlC-like cupins"/>
    <property type="match status" value="1"/>
</dbReference>